<dbReference type="OrthoDB" id="446173at2759"/>
<dbReference type="PANTHER" id="PTHR22906:SF21">
    <property type="entry name" value="SEMA DOMAIN-CONTAINING PROTEIN"/>
    <property type="match status" value="1"/>
</dbReference>
<feature type="signal peptide" evidence="7">
    <location>
        <begin position="1"/>
        <end position="18"/>
    </location>
</feature>
<dbReference type="InterPro" id="IPR001024">
    <property type="entry name" value="PLAT/LH2_dom"/>
</dbReference>
<dbReference type="Gene3D" id="2.20.100.10">
    <property type="entry name" value="Thrombospondin type-1 (TSP1) repeat"/>
    <property type="match status" value="9"/>
</dbReference>
<keyword evidence="3" id="KW-1015">Disulfide bond</keyword>
<dbReference type="InterPro" id="IPR036508">
    <property type="entry name" value="Chitin-bd_dom_sf"/>
</dbReference>
<dbReference type="AlphaFoldDB" id="A0A8J1XMB4"/>
<dbReference type="EMBL" id="CAIIXF020000002">
    <property type="protein sequence ID" value="CAH1778238.1"/>
    <property type="molecule type" value="Genomic_DNA"/>
</dbReference>
<feature type="region of interest" description="Disordered" evidence="6">
    <location>
        <begin position="706"/>
        <end position="762"/>
    </location>
</feature>
<dbReference type="InterPro" id="IPR036392">
    <property type="entry name" value="PLAT/LH2_dom_sf"/>
</dbReference>
<dbReference type="CDD" id="cd01756">
    <property type="entry name" value="PLAT_repeat"/>
    <property type="match status" value="1"/>
</dbReference>
<feature type="chain" id="PRO_5043523624" evidence="7">
    <location>
        <begin position="19"/>
        <end position="762"/>
    </location>
</feature>
<feature type="region of interest" description="Disordered" evidence="6">
    <location>
        <begin position="604"/>
        <end position="624"/>
    </location>
</feature>
<organism evidence="8 9">
    <name type="scientific">Owenia fusiformis</name>
    <name type="common">Polychaete worm</name>
    <dbReference type="NCBI Taxonomy" id="6347"/>
    <lineage>
        <taxon>Eukaryota</taxon>
        <taxon>Metazoa</taxon>
        <taxon>Spiralia</taxon>
        <taxon>Lophotrochozoa</taxon>
        <taxon>Annelida</taxon>
        <taxon>Polychaeta</taxon>
        <taxon>Sedentaria</taxon>
        <taxon>Canalipalpata</taxon>
        <taxon>Sabellida</taxon>
        <taxon>Oweniida</taxon>
        <taxon>Oweniidae</taxon>
        <taxon>Owenia</taxon>
    </lineage>
</organism>
<dbReference type="InterPro" id="IPR002557">
    <property type="entry name" value="Chitin-bd_dom"/>
</dbReference>
<dbReference type="Pfam" id="PF01607">
    <property type="entry name" value="CBM_14"/>
    <property type="match status" value="1"/>
</dbReference>
<dbReference type="SMART" id="SM00209">
    <property type="entry name" value="TSP1"/>
    <property type="match status" value="9"/>
</dbReference>
<reference evidence="8" key="1">
    <citation type="submission" date="2022-03" db="EMBL/GenBank/DDBJ databases">
        <authorList>
            <person name="Martin C."/>
        </authorList>
    </citation>
    <scope>NUCLEOTIDE SEQUENCE</scope>
</reference>
<evidence type="ECO:0000256" key="6">
    <source>
        <dbReference type="SAM" id="MobiDB-lite"/>
    </source>
</evidence>
<dbReference type="SMART" id="SM00308">
    <property type="entry name" value="LH2"/>
    <property type="match status" value="1"/>
</dbReference>
<name>A0A8J1XMB4_OWEFU</name>
<protein>
    <submittedName>
        <fullName evidence="8">Uncharacterized protein</fullName>
    </submittedName>
</protein>
<dbReference type="SUPFAM" id="SSF49723">
    <property type="entry name" value="Lipase/lipooxygenase domain (PLAT/LH2 domain)"/>
    <property type="match status" value="1"/>
</dbReference>
<feature type="compositionally biased region" description="Acidic residues" evidence="6">
    <location>
        <begin position="709"/>
        <end position="723"/>
    </location>
</feature>
<proteinExistence type="predicted"/>
<dbReference type="GO" id="GO:0005576">
    <property type="term" value="C:extracellular region"/>
    <property type="evidence" value="ECO:0007669"/>
    <property type="project" value="InterPro"/>
</dbReference>
<dbReference type="Pfam" id="PF01477">
    <property type="entry name" value="PLAT"/>
    <property type="match status" value="1"/>
</dbReference>
<dbReference type="SUPFAM" id="SSF57625">
    <property type="entry name" value="Invertebrate chitin-binding proteins"/>
    <property type="match status" value="1"/>
</dbReference>
<keyword evidence="2" id="KW-0677">Repeat</keyword>
<dbReference type="InterPro" id="IPR000884">
    <property type="entry name" value="TSP1_rpt"/>
</dbReference>
<comment type="caution">
    <text evidence="8">The sequence shown here is derived from an EMBL/GenBank/DDBJ whole genome shotgun (WGS) entry which is preliminary data.</text>
</comment>
<dbReference type="SUPFAM" id="SSF82895">
    <property type="entry name" value="TSP-1 type 1 repeat"/>
    <property type="match status" value="9"/>
</dbReference>
<evidence type="ECO:0000256" key="4">
    <source>
        <dbReference type="ARBA" id="ARBA00023180"/>
    </source>
</evidence>
<keyword evidence="4" id="KW-0325">Glycoprotein</keyword>
<feature type="compositionally biased region" description="Basic and acidic residues" evidence="6">
    <location>
        <begin position="613"/>
        <end position="624"/>
    </location>
</feature>
<evidence type="ECO:0000256" key="7">
    <source>
        <dbReference type="SAM" id="SignalP"/>
    </source>
</evidence>
<dbReference type="FunFam" id="2.20.100.10:FF:000007">
    <property type="entry name" value="Thrombospondin 1"/>
    <property type="match status" value="1"/>
</dbReference>
<dbReference type="InterPro" id="IPR052065">
    <property type="entry name" value="Compl_asym_regulator"/>
</dbReference>
<feature type="compositionally biased region" description="Gly residues" evidence="6">
    <location>
        <begin position="741"/>
        <end position="756"/>
    </location>
</feature>
<keyword evidence="9" id="KW-1185">Reference proteome</keyword>
<evidence type="ECO:0000256" key="1">
    <source>
        <dbReference type="ARBA" id="ARBA00022729"/>
    </source>
</evidence>
<dbReference type="InterPro" id="IPR036383">
    <property type="entry name" value="TSP1_rpt_sf"/>
</dbReference>
<sequence length="762" mass="81467">MYSSWILVAVIGVAHVQAGYKVTVWTSNDWWAGTDANVYIYLYGHKGTTPKKFMDKRWYNDFERGRVDTYDITSSDYGVVRAIKIGHDNRGMGPGWKLVKVKVTDTTRGQSYYFNCNCWLEKSYRQKTLTRRVNGGWSGYGSYGSCSKSCGQGVKRRYRSCSNPSPAYGGSSCRGSTYQQTSCLVKQCPVNGGWTSFGGYSPCSKPCGGGSQSSQRSCTKPTPRYGGAYCPGTYLRTRSCNTQPCPIDGRLGAWSGYTVCTRSCGRGVQTRSRTCIAPKHGGKPCSGALSESRVCGTTQCPVDGMFSDWSDYTICTVSCGGGTQTRSRECIAPQHGGKPCNGPTTESQVCGVDPCPVDGMFSDWSDYTICTVSCGGGTQTRSRECIAPQHGGKPCNGPTTESQVCGVDPCPVDGMFSDWSDYTICTVSCGGGTQTRSRDCIAPQHGGKPCNGPTTESQVCGVDPCPVDGKFGKWSDYTICTVSCGGGTQTRSRECIAPQHGGKPCNGPTTEIQVCGVDPCPVDGKLSDWSDYTICTVSCGGGTQTRSRECIAPQHGGKPCNGPTLQSRKCSNNLCPIDGGYGQWEEYGDCSQECGGGIQTRKRSCDSPTAQHGGKECDGPSSEERPCNEQPCCATGGGIQSCAGQADGIYQLCDTCKKYIACSGGAEFIMDCGIKDPRTRASLVWNDEDKTCDFASSTCTQPEAVEQVAPEEEEQVAPEEEQVAPEQIEAQPEEQVDLTGQGRGQARSGGRGGDGGRLTKYD</sequence>
<evidence type="ECO:0000256" key="3">
    <source>
        <dbReference type="ARBA" id="ARBA00023157"/>
    </source>
</evidence>
<dbReference type="PANTHER" id="PTHR22906">
    <property type="entry name" value="PROPERDIN"/>
    <property type="match status" value="1"/>
</dbReference>
<dbReference type="PROSITE" id="PS50095">
    <property type="entry name" value="PLAT"/>
    <property type="match status" value="1"/>
</dbReference>
<evidence type="ECO:0000256" key="5">
    <source>
        <dbReference type="PROSITE-ProRule" id="PRU00152"/>
    </source>
</evidence>
<dbReference type="Proteomes" id="UP000749559">
    <property type="component" value="Unassembled WGS sequence"/>
</dbReference>
<dbReference type="Gene3D" id="2.40.180.10">
    <property type="entry name" value="Catalase core domain"/>
    <property type="match status" value="1"/>
</dbReference>
<dbReference type="Pfam" id="PF00090">
    <property type="entry name" value="TSP_1"/>
    <property type="match status" value="9"/>
</dbReference>
<evidence type="ECO:0000313" key="8">
    <source>
        <dbReference type="EMBL" id="CAH1778238.1"/>
    </source>
</evidence>
<keyword evidence="1 7" id="KW-0732">Signal</keyword>
<evidence type="ECO:0000313" key="9">
    <source>
        <dbReference type="Proteomes" id="UP000749559"/>
    </source>
</evidence>
<gene>
    <name evidence="8" type="ORF">OFUS_LOCUS5186</name>
</gene>
<dbReference type="FunFam" id="2.20.100.10:FF:000001">
    <property type="entry name" value="semaphorin-5A isoform X1"/>
    <property type="match status" value="7"/>
</dbReference>
<evidence type="ECO:0000256" key="2">
    <source>
        <dbReference type="ARBA" id="ARBA00022737"/>
    </source>
</evidence>
<dbReference type="FunFam" id="2.20.100.10:FF:000004">
    <property type="entry name" value="Adhesion G protein-coupled receptor B2"/>
    <property type="match status" value="1"/>
</dbReference>
<dbReference type="GO" id="GO:0008061">
    <property type="term" value="F:chitin binding"/>
    <property type="evidence" value="ECO:0007669"/>
    <property type="project" value="InterPro"/>
</dbReference>
<comment type="caution">
    <text evidence="5">Lacks conserved residue(s) required for the propagation of feature annotation.</text>
</comment>
<accession>A0A8J1XMB4</accession>
<dbReference type="PROSITE" id="PS50092">
    <property type="entry name" value="TSP1"/>
    <property type="match status" value="9"/>
</dbReference>